<dbReference type="CDD" id="cd06848">
    <property type="entry name" value="GCS_H"/>
    <property type="match status" value="1"/>
</dbReference>
<dbReference type="AlphaFoldDB" id="A0A0W4ZNH9"/>
<dbReference type="PANTHER" id="PTHR11715:SF3">
    <property type="entry name" value="GLYCINE CLEAVAGE SYSTEM H PROTEIN-RELATED"/>
    <property type="match status" value="1"/>
</dbReference>
<dbReference type="eggNOG" id="KOG0883">
    <property type="taxonomic scope" value="Eukaryota"/>
</dbReference>
<dbReference type="InterPro" id="IPR003016">
    <property type="entry name" value="2-oxoA_DH_lipoyl-BS"/>
</dbReference>
<comment type="caution">
    <text evidence="7">The sequence shown here is derived from an EMBL/GenBank/DDBJ whole genome shotgun (WGS) entry which is preliminary data.</text>
</comment>
<evidence type="ECO:0000256" key="5">
    <source>
        <dbReference type="RuleBase" id="RU364055"/>
    </source>
</evidence>
<dbReference type="NCBIfam" id="NF002270">
    <property type="entry name" value="PRK01202.1"/>
    <property type="match status" value="1"/>
</dbReference>
<evidence type="ECO:0000256" key="2">
    <source>
        <dbReference type="ARBA" id="ARBA00022823"/>
    </source>
</evidence>
<keyword evidence="8" id="KW-1185">Reference proteome</keyword>
<dbReference type="SUPFAM" id="SSF51230">
    <property type="entry name" value="Single hybrid motif"/>
    <property type="match status" value="1"/>
</dbReference>
<dbReference type="OrthoDB" id="10264154at2759"/>
<keyword evidence="5" id="KW-0496">Mitochondrion</keyword>
<accession>A0A0W4ZNH9</accession>
<comment type="function">
    <text evidence="5">The H protein shuttles the methylamine group of glycine from the P protein to the T protein.</text>
</comment>
<feature type="modified residue" description="N6-lipoyllysine" evidence="4">
    <location>
        <position position="98"/>
    </location>
</feature>
<comment type="cofactor">
    <cofactor evidence="5">
        <name>(R)-lipoate</name>
        <dbReference type="ChEBI" id="CHEBI:83088"/>
    </cofactor>
    <text evidence="5">Binds 1 lipoyl cofactor covalently.</text>
</comment>
<comment type="subunit">
    <text evidence="5">The glycine cleavage system is composed of four proteins: P, T, L and H.</text>
</comment>
<evidence type="ECO:0000256" key="1">
    <source>
        <dbReference type="ARBA" id="ARBA00009249"/>
    </source>
</evidence>
<dbReference type="GO" id="GO:0009249">
    <property type="term" value="P:protein lipoylation"/>
    <property type="evidence" value="ECO:0007669"/>
    <property type="project" value="TreeGrafter"/>
</dbReference>
<dbReference type="STRING" id="1408657.A0A0W4ZNH9"/>
<dbReference type="Gene3D" id="2.40.50.100">
    <property type="match status" value="1"/>
</dbReference>
<dbReference type="VEuPathDB" id="FungiDB:T551_01884"/>
<keyword evidence="2 4" id="KW-0450">Lipoyl</keyword>
<keyword evidence="3 5" id="KW-0809">Transit peptide</keyword>
<dbReference type="PANTHER" id="PTHR11715">
    <property type="entry name" value="GLYCINE CLEAVAGE SYSTEM H PROTEIN"/>
    <property type="match status" value="1"/>
</dbReference>
<comment type="subcellular location">
    <subcellularLocation>
        <location evidence="5">Mitochondrion</location>
    </subcellularLocation>
</comment>
<dbReference type="NCBIfam" id="TIGR00527">
    <property type="entry name" value="gcvH"/>
    <property type="match status" value="1"/>
</dbReference>
<dbReference type="PROSITE" id="PS50968">
    <property type="entry name" value="BIOTINYL_LIPOYL"/>
    <property type="match status" value="1"/>
</dbReference>
<dbReference type="RefSeq" id="XP_018229501.1">
    <property type="nucleotide sequence ID" value="XM_018374147.1"/>
</dbReference>
<reference evidence="8" key="1">
    <citation type="journal article" date="2016" name="Nat. Commun.">
        <title>Genome analysis of three Pneumocystis species reveals adaptation mechanisms to life exclusively in mammalian hosts.</title>
        <authorList>
            <person name="Ma L."/>
            <person name="Chen Z."/>
            <person name="Huang D.W."/>
            <person name="Kutty G."/>
            <person name="Ishihara M."/>
            <person name="Wang H."/>
            <person name="Abouelleil A."/>
            <person name="Bishop L."/>
            <person name="Davey E."/>
            <person name="Deng R."/>
            <person name="Deng X."/>
            <person name="Fan L."/>
            <person name="Fantoni G."/>
            <person name="Fitzgerald M."/>
            <person name="Gogineni E."/>
            <person name="Goldberg J.M."/>
            <person name="Handley G."/>
            <person name="Hu X."/>
            <person name="Huber C."/>
            <person name="Jiao X."/>
            <person name="Jones K."/>
            <person name="Levin J.Z."/>
            <person name="Liu Y."/>
            <person name="Macdonald P."/>
            <person name="Melnikov A."/>
            <person name="Raley C."/>
            <person name="Sassi M."/>
            <person name="Sherman B.T."/>
            <person name="Song X."/>
            <person name="Sykes S."/>
            <person name="Tran B."/>
            <person name="Walsh L."/>
            <person name="Xia Y."/>
            <person name="Yang J."/>
            <person name="Young S."/>
            <person name="Zeng Q."/>
            <person name="Zheng X."/>
            <person name="Stephens R."/>
            <person name="Nusbaum C."/>
            <person name="Birren B.W."/>
            <person name="Azadi P."/>
            <person name="Lempicki R.A."/>
            <person name="Cuomo C.A."/>
            <person name="Kovacs J.A."/>
        </authorList>
    </citation>
    <scope>NUCLEOTIDE SEQUENCE [LARGE SCALE GENOMIC DNA]</scope>
    <source>
        <strain evidence="8">RU7</strain>
    </source>
</reference>
<dbReference type="InterPro" id="IPR011053">
    <property type="entry name" value="Single_hybrid_motif"/>
</dbReference>
<dbReference type="GeneID" id="28940402"/>
<name>A0A0W4ZNH9_PNEJ7</name>
<dbReference type="Proteomes" id="UP000053447">
    <property type="component" value="Unassembled WGS sequence"/>
</dbReference>
<dbReference type="GO" id="GO:0005739">
    <property type="term" value="C:mitochondrion"/>
    <property type="evidence" value="ECO:0007669"/>
    <property type="project" value="UniProtKB-SubCell"/>
</dbReference>
<dbReference type="InterPro" id="IPR000089">
    <property type="entry name" value="Biotin_lipoyl"/>
</dbReference>
<dbReference type="InterPro" id="IPR017453">
    <property type="entry name" value="GCV_H_sub"/>
</dbReference>
<dbReference type="Pfam" id="PF01597">
    <property type="entry name" value="GCV_H"/>
    <property type="match status" value="1"/>
</dbReference>
<dbReference type="HAMAP" id="MF_00272">
    <property type="entry name" value="GcvH"/>
    <property type="match status" value="1"/>
</dbReference>
<evidence type="ECO:0000313" key="8">
    <source>
        <dbReference type="Proteomes" id="UP000053447"/>
    </source>
</evidence>
<comment type="similarity">
    <text evidence="1 5">Belongs to the GcvH family.</text>
</comment>
<evidence type="ECO:0000256" key="3">
    <source>
        <dbReference type="ARBA" id="ARBA00022946"/>
    </source>
</evidence>
<dbReference type="InterPro" id="IPR002930">
    <property type="entry name" value="GCV_H"/>
</dbReference>
<evidence type="ECO:0000256" key="4">
    <source>
        <dbReference type="PIRSR" id="PIRSR617453-50"/>
    </source>
</evidence>
<dbReference type="PROSITE" id="PS00189">
    <property type="entry name" value="LIPOYL"/>
    <property type="match status" value="1"/>
</dbReference>
<gene>
    <name evidence="7" type="ORF">T551_01884</name>
</gene>
<evidence type="ECO:0000313" key="7">
    <source>
        <dbReference type="EMBL" id="KTW29940.1"/>
    </source>
</evidence>
<feature type="domain" description="Lipoyl-binding" evidence="6">
    <location>
        <begin position="57"/>
        <end position="139"/>
    </location>
</feature>
<organism evidence="7 8">
    <name type="scientific">Pneumocystis jirovecii (strain RU7)</name>
    <name type="common">Human pneumocystis pneumonia agent</name>
    <dbReference type="NCBI Taxonomy" id="1408657"/>
    <lineage>
        <taxon>Eukaryota</taxon>
        <taxon>Fungi</taxon>
        <taxon>Dikarya</taxon>
        <taxon>Ascomycota</taxon>
        <taxon>Taphrinomycotina</taxon>
        <taxon>Pneumocystomycetes</taxon>
        <taxon>Pneumocystaceae</taxon>
        <taxon>Pneumocystis</taxon>
    </lineage>
</organism>
<protein>
    <recommendedName>
        <fullName evidence="5">Glycine cleavage system H protein</fullName>
    </recommendedName>
</protein>
<evidence type="ECO:0000259" key="6">
    <source>
        <dbReference type="PROSITE" id="PS50968"/>
    </source>
</evidence>
<sequence length="161" mass="18022">MFSFSKISSFTLTSKVFINLVFFRQQFRNFHYSTVYYNIIKKYTKEHEWISFNDNGVGVVGITNYAQKALGDVVFVELPEPGLAFVKGDTIGAVESVKSASDIYAPLSGQVIESNKSLLENPGLINKGAESSGWICKVKIADIQEGDDLMDIDSYKMYCDE</sequence>
<dbReference type="GO" id="GO:0005960">
    <property type="term" value="C:glycine cleavage complex"/>
    <property type="evidence" value="ECO:0007669"/>
    <property type="project" value="UniProtKB-UniRule"/>
</dbReference>
<proteinExistence type="inferred from homology"/>
<dbReference type="EMBL" id="LFWA01000008">
    <property type="protein sequence ID" value="KTW29940.1"/>
    <property type="molecule type" value="Genomic_DNA"/>
</dbReference>
<dbReference type="InterPro" id="IPR033753">
    <property type="entry name" value="GCV_H/Fam206"/>
</dbReference>
<dbReference type="GO" id="GO:0019464">
    <property type="term" value="P:glycine decarboxylation via glycine cleavage system"/>
    <property type="evidence" value="ECO:0007669"/>
    <property type="project" value="UniProtKB-UniRule"/>
</dbReference>